<dbReference type="KEGG" id="pspi:PS2015_2192"/>
<dbReference type="RefSeq" id="WP_058022287.1">
    <property type="nucleotide sequence ID" value="NZ_CP013189.1"/>
</dbReference>
<dbReference type="AlphaFoldDB" id="A0A0S2KES1"/>
<evidence type="ECO:0000313" key="1">
    <source>
        <dbReference type="EMBL" id="ALO46827.1"/>
    </source>
</evidence>
<accession>A0A0S2KES1</accession>
<evidence type="ECO:0000313" key="2">
    <source>
        <dbReference type="Proteomes" id="UP000065641"/>
    </source>
</evidence>
<protein>
    <submittedName>
        <fullName evidence="1">Uncharacterized protein</fullName>
    </submittedName>
</protein>
<sequence>MSVNEDRLLSLVAAYGADSQRWPAAERDDALALLAANPALQQAVHGQVQLDRWLDVMEPPDFDALESRLLRMSLPARHPSALDRVLAWLLPPSTSATLPWFRVALLGSVVFAGGIAAGSSYDSVLSDANRLSVEQELHLLALGDLSEDIL</sequence>
<name>A0A0S2KES1_9GAMM</name>
<dbReference type="Proteomes" id="UP000065641">
    <property type="component" value="Chromosome"/>
</dbReference>
<keyword evidence="2" id="KW-1185">Reference proteome</keyword>
<dbReference type="STRING" id="1249552.PS2015_2192"/>
<proteinExistence type="predicted"/>
<dbReference type="EMBL" id="CP013189">
    <property type="protein sequence ID" value="ALO46827.1"/>
    <property type="molecule type" value="Genomic_DNA"/>
</dbReference>
<reference evidence="1 2" key="1">
    <citation type="submission" date="2015-11" db="EMBL/GenBank/DDBJ databases">
        <authorList>
            <person name="Zhang Y."/>
            <person name="Guo Z."/>
        </authorList>
    </citation>
    <scope>NUCLEOTIDE SEQUENCE [LARGE SCALE GENOMIC DNA]</scope>
    <source>
        <strain evidence="1 2">KCTC 32221</strain>
    </source>
</reference>
<organism evidence="1 2">
    <name type="scientific">Pseudohongiella spirulinae</name>
    <dbReference type="NCBI Taxonomy" id="1249552"/>
    <lineage>
        <taxon>Bacteria</taxon>
        <taxon>Pseudomonadati</taxon>
        <taxon>Pseudomonadota</taxon>
        <taxon>Gammaproteobacteria</taxon>
        <taxon>Pseudomonadales</taxon>
        <taxon>Pseudohongiellaceae</taxon>
        <taxon>Pseudohongiella</taxon>
    </lineage>
</organism>
<gene>
    <name evidence="1" type="ORF">PS2015_2192</name>
</gene>